<reference evidence="3 4" key="1">
    <citation type="journal article" date="2016" name="Genome Announc.">
        <title>Complete Genome Sequence of Methylobacterium populi P-1M, Isolated from Pink-Pigmented Household Biofilm.</title>
        <authorList>
            <person name="Morohoshi T."/>
            <person name="Ikeda T."/>
        </authorList>
    </citation>
    <scope>NUCLEOTIDE SEQUENCE [LARGE SCALE GENOMIC DNA]</scope>
    <source>
        <strain evidence="3 4">P-1M</strain>
    </source>
</reference>
<evidence type="ECO:0000313" key="3">
    <source>
        <dbReference type="EMBL" id="BAU91244.1"/>
    </source>
</evidence>
<dbReference type="RefSeq" id="WP_096485436.1">
    <property type="nucleotide sequence ID" value="NZ_AP014809.1"/>
</dbReference>
<evidence type="ECO:0000313" key="4">
    <source>
        <dbReference type="Proteomes" id="UP000218288"/>
    </source>
</evidence>
<dbReference type="Pfam" id="PF09476">
    <property type="entry name" value="Pilus_CpaD"/>
    <property type="match status" value="1"/>
</dbReference>
<dbReference type="EMBL" id="AP014809">
    <property type="protein sequence ID" value="BAU91244.1"/>
    <property type="molecule type" value="Genomic_DNA"/>
</dbReference>
<sequence>MSSPARTLVVRARPIAAAVLVAALLGACRADRVATTGSTYPIDVRTRHPIVLADADRSLDIFPTGIGHIDPRQRADLETFLVEYRRYGRGLLVVEVPRGVSPALAGPVAHTGESIRRLAAEMGVPAGGVRVISYPIANPTLASPVRLSFQRMQAKVADKCGLWPRDLGVSDLRAGWSNEPTWNLGCAMQANVAAQVADPIDLVRGRPEGRIDTIRRTQDIGQLREGKDPSTRWRQDGKANVSSDVKSQ</sequence>
<proteinExistence type="predicted"/>
<accession>A0A160PF41</accession>
<gene>
    <name evidence="3" type="ORF">MPPM_2639</name>
</gene>
<protein>
    <submittedName>
        <fullName evidence="3">Pilus biogenesis lipoprotein CpaD</fullName>
    </submittedName>
</protein>
<evidence type="ECO:0000256" key="1">
    <source>
        <dbReference type="SAM" id="MobiDB-lite"/>
    </source>
</evidence>
<dbReference type="InterPro" id="IPR019027">
    <property type="entry name" value="Pilus_biogenesis_CpaD-related"/>
</dbReference>
<dbReference type="NCBIfam" id="TIGR02522">
    <property type="entry name" value="pilus_cpaD"/>
    <property type="match status" value="1"/>
</dbReference>
<dbReference type="PROSITE" id="PS51257">
    <property type="entry name" value="PROKAR_LIPOPROTEIN"/>
    <property type="match status" value="1"/>
</dbReference>
<keyword evidence="2" id="KW-0732">Signal</keyword>
<feature type="compositionally biased region" description="Basic and acidic residues" evidence="1">
    <location>
        <begin position="223"/>
        <end position="237"/>
    </location>
</feature>
<feature type="signal peptide" evidence="2">
    <location>
        <begin position="1"/>
        <end position="30"/>
    </location>
</feature>
<dbReference type="OrthoDB" id="9802674at2"/>
<keyword evidence="3" id="KW-0449">Lipoprotein</keyword>
<organism evidence="3 4">
    <name type="scientific">Methylorubrum populi</name>
    <dbReference type="NCBI Taxonomy" id="223967"/>
    <lineage>
        <taxon>Bacteria</taxon>
        <taxon>Pseudomonadati</taxon>
        <taxon>Pseudomonadota</taxon>
        <taxon>Alphaproteobacteria</taxon>
        <taxon>Hyphomicrobiales</taxon>
        <taxon>Methylobacteriaceae</taxon>
        <taxon>Methylorubrum</taxon>
    </lineage>
</organism>
<evidence type="ECO:0000256" key="2">
    <source>
        <dbReference type="SAM" id="SignalP"/>
    </source>
</evidence>
<feature type="chain" id="PRO_5007819452" evidence="2">
    <location>
        <begin position="31"/>
        <end position="248"/>
    </location>
</feature>
<dbReference type="AlphaFoldDB" id="A0A160PF41"/>
<dbReference type="InterPro" id="IPR013361">
    <property type="entry name" value="Pilus_CpaD"/>
</dbReference>
<dbReference type="Proteomes" id="UP000218288">
    <property type="component" value="Chromosome"/>
</dbReference>
<feature type="region of interest" description="Disordered" evidence="1">
    <location>
        <begin position="223"/>
        <end position="248"/>
    </location>
</feature>
<name>A0A160PF41_9HYPH</name>